<evidence type="ECO:0000259" key="11">
    <source>
        <dbReference type="PROSITE" id="PS01124"/>
    </source>
</evidence>
<protein>
    <recommendedName>
        <fullName evidence="3">DNA-3-methyladenine glycosylase II</fullName>
        <ecNumber evidence="3">3.2.2.21</ecNumber>
    </recommendedName>
</protein>
<dbReference type="PANTHER" id="PTHR43003">
    <property type="entry name" value="DNA-3-METHYLADENINE GLYCOSYLASE"/>
    <property type="match status" value="1"/>
</dbReference>
<reference evidence="12" key="1">
    <citation type="submission" date="2022-07" db="EMBL/GenBank/DDBJ databases">
        <title>Taxonomic analysis of Microcella humidisoli nov. sp., isolated from riverside soil.</title>
        <authorList>
            <person name="Molina K.M."/>
            <person name="Kim S.B."/>
        </authorList>
    </citation>
    <scope>NUCLEOTIDE SEQUENCE</scope>
    <source>
        <strain evidence="12">MMS21-STM10</strain>
    </source>
</reference>
<dbReference type="InterPro" id="IPR009057">
    <property type="entry name" value="Homeodomain-like_sf"/>
</dbReference>
<dbReference type="SUPFAM" id="SSF57884">
    <property type="entry name" value="Ada DNA repair protein, N-terminal domain (N-Ada 10)"/>
    <property type="match status" value="1"/>
</dbReference>
<dbReference type="CDD" id="cd00056">
    <property type="entry name" value="ENDO3c"/>
    <property type="match status" value="1"/>
</dbReference>
<dbReference type="PANTHER" id="PTHR43003:SF13">
    <property type="entry name" value="DNA-3-METHYLADENINE GLYCOSYLASE 2"/>
    <property type="match status" value="1"/>
</dbReference>
<evidence type="ECO:0000256" key="7">
    <source>
        <dbReference type="ARBA" id="ARBA00023159"/>
    </source>
</evidence>
<dbReference type="Pfam" id="PF06029">
    <property type="entry name" value="AlkA_N"/>
    <property type="match status" value="1"/>
</dbReference>
<dbReference type="EC" id="3.2.2.21" evidence="3"/>
<proteinExistence type="predicted"/>
<dbReference type="Pfam" id="PF12833">
    <property type="entry name" value="HTH_18"/>
    <property type="match status" value="1"/>
</dbReference>
<dbReference type="InterPro" id="IPR018060">
    <property type="entry name" value="HTH_AraC"/>
</dbReference>
<comment type="catalytic activity">
    <reaction evidence="1">
        <text>Hydrolysis of alkylated DNA, releasing 3-methyladenine, 3-methylguanine, 7-methylguanine and 7-methyladenine.</text>
        <dbReference type="EC" id="3.2.2.21"/>
    </reaction>
</comment>
<evidence type="ECO:0000256" key="10">
    <source>
        <dbReference type="SAM" id="MobiDB-lite"/>
    </source>
</evidence>
<dbReference type="Proteomes" id="UP001060039">
    <property type="component" value="Chromosome"/>
</dbReference>
<dbReference type="Pfam" id="PF02805">
    <property type="entry name" value="Ada_Zn_binding"/>
    <property type="match status" value="1"/>
</dbReference>
<dbReference type="InterPro" id="IPR010316">
    <property type="entry name" value="AlkA_N"/>
</dbReference>
<evidence type="ECO:0000256" key="6">
    <source>
        <dbReference type="ARBA" id="ARBA00023015"/>
    </source>
</evidence>
<dbReference type="SMART" id="SM00478">
    <property type="entry name" value="ENDO3c"/>
    <property type="match status" value="1"/>
</dbReference>
<dbReference type="InterPro" id="IPR051912">
    <property type="entry name" value="Alkylbase_DNA_Glycosylase/TA"/>
</dbReference>
<feature type="region of interest" description="Disordered" evidence="10">
    <location>
        <begin position="189"/>
        <end position="225"/>
    </location>
</feature>
<dbReference type="SMART" id="SM00342">
    <property type="entry name" value="HTH_ARAC"/>
    <property type="match status" value="1"/>
</dbReference>
<dbReference type="InterPro" id="IPR003265">
    <property type="entry name" value="HhH-GPD_domain"/>
</dbReference>
<dbReference type="SUPFAM" id="SSF46689">
    <property type="entry name" value="Homeodomain-like"/>
    <property type="match status" value="1"/>
</dbReference>
<evidence type="ECO:0000256" key="3">
    <source>
        <dbReference type="ARBA" id="ARBA00012000"/>
    </source>
</evidence>
<feature type="compositionally biased region" description="Basic and acidic residues" evidence="10">
    <location>
        <begin position="206"/>
        <end position="217"/>
    </location>
</feature>
<evidence type="ECO:0000256" key="5">
    <source>
        <dbReference type="ARBA" id="ARBA00022763"/>
    </source>
</evidence>
<evidence type="ECO:0000313" key="13">
    <source>
        <dbReference type="Proteomes" id="UP001060039"/>
    </source>
</evidence>
<dbReference type="InterPro" id="IPR004026">
    <property type="entry name" value="Ada_DNA_repair_Zn-bd"/>
</dbReference>
<organism evidence="12 13">
    <name type="scientific">Microcella humidisoli</name>
    <dbReference type="NCBI Taxonomy" id="2963406"/>
    <lineage>
        <taxon>Bacteria</taxon>
        <taxon>Bacillati</taxon>
        <taxon>Actinomycetota</taxon>
        <taxon>Actinomycetes</taxon>
        <taxon>Micrococcales</taxon>
        <taxon>Microbacteriaceae</taxon>
        <taxon>Microcella</taxon>
    </lineage>
</organism>
<dbReference type="Gene3D" id="1.10.1670.10">
    <property type="entry name" value="Helix-hairpin-Helix base-excision DNA repair enzymes (C-terminal)"/>
    <property type="match status" value="1"/>
</dbReference>
<comment type="cofactor">
    <cofactor evidence="2">
        <name>Zn(2+)</name>
        <dbReference type="ChEBI" id="CHEBI:29105"/>
    </cofactor>
</comment>
<keyword evidence="8" id="KW-0804">Transcription</keyword>
<dbReference type="RefSeq" id="WP_255159158.1">
    <property type="nucleotide sequence ID" value="NZ_CP101497.1"/>
</dbReference>
<dbReference type="InterPro" id="IPR011257">
    <property type="entry name" value="DNA_glycosylase"/>
</dbReference>
<evidence type="ECO:0000256" key="2">
    <source>
        <dbReference type="ARBA" id="ARBA00001947"/>
    </source>
</evidence>
<evidence type="ECO:0000256" key="1">
    <source>
        <dbReference type="ARBA" id="ARBA00000086"/>
    </source>
</evidence>
<dbReference type="InterPro" id="IPR037046">
    <property type="entry name" value="AlkA_N_sf"/>
</dbReference>
<dbReference type="Gene3D" id="3.40.10.10">
    <property type="entry name" value="DNA Methylphosphotriester Repair Domain"/>
    <property type="match status" value="1"/>
</dbReference>
<name>A0ABY5FV63_9MICO</name>
<evidence type="ECO:0000256" key="9">
    <source>
        <dbReference type="ARBA" id="ARBA00023204"/>
    </source>
</evidence>
<dbReference type="Gene3D" id="3.30.310.20">
    <property type="entry name" value="DNA-3-methyladenine glycosylase AlkA, N-terminal domain"/>
    <property type="match status" value="1"/>
</dbReference>
<gene>
    <name evidence="12" type="ORF">NNL39_10110</name>
</gene>
<keyword evidence="7" id="KW-0010">Activator</keyword>
<keyword evidence="13" id="KW-1185">Reference proteome</keyword>
<evidence type="ECO:0000313" key="12">
    <source>
        <dbReference type="EMBL" id="UTT62017.1"/>
    </source>
</evidence>
<feature type="domain" description="HTH araC/xylS-type" evidence="11">
    <location>
        <begin position="88"/>
        <end position="186"/>
    </location>
</feature>
<dbReference type="SUPFAM" id="SSF48150">
    <property type="entry name" value="DNA-glycosylase"/>
    <property type="match status" value="1"/>
</dbReference>
<accession>A0ABY5FV63</accession>
<dbReference type="PROSITE" id="PS01124">
    <property type="entry name" value="HTH_ARAC_FAMILY_2"/>
    <property type="match status" value="1"/>
</dbReference>
<sequence>MTLFDHDRCYRALASRDARFDGQFIAGVHSTGIYCRPSCPAATPRPRNVRFYATAAAAHEAGLRACKRCQPDAVPGNPEWNLRDDLAGRAMRLILDGTVEREGVPGLADRLGYSPRHLARVLVAELGAGPLALARAHRAETARALLAGTELPASQVAFAAGFASIRQFNDTVREVYGLTPLALRALARRGRHGHGDPTSSPAFVERVTKRADDRGVDESEASTSGTPVTLRLAAREPFDGRGVLQYIADHAVTGVERMVVDTEGRATGIERWIDLPHGPAFVRVDLDEARAGVRVSATLAALGDVAPLTARIRRWFDLDADAVAIDAALGGDPLLGPLVAALPGIRIPGSVDPAETLLRTIVGQQISLPAARTVLGRLAADLGDAVEPGALRRFPSAALIAEHGARVLRGPARRVRTIVETAEALASGALALDVGLTTSELRERLLRMPGIGPWTADYVALRVLGSPDLLLDTDLVLLRTLRTSGAASTSREAARLGERWAPWRSYATLHLWRAAPPAQRRAP</sequence>
<dbReference type="EMBL" id="CP101497">
    <property type="protein sequence ID" value="UTT62017.1"/>
    <property type="molecule type" value="Genomic_DNA"/>
</dbReference>
<keyword evidence="9" id="KW-0234">DNA repair</keyword>
<evidence type="ECO:0000256" key="8">
    <source>
        <dbReference type="ARBA" id="ARBA00023163"/>
    </source>
</evidence>
<dbReference type="SUPFAM" id="SSF55945">
    <property type="entry name" value="TATA-box binding protein-like"/>
    <property type="match status" value="1"/>
</dbReference>
<dbReference type="InterPro" id="IPR023170">
    <property type="entry name" value="HhH_base_excis_C"/>
</dbReference>
<keyword evidence="4" id="KW-0808">Transferase</keyword>
<dbReference type="SMART" id="SM01009">
    <property type="entry name" value="AlkA_N"/>
    <property type="match status" value="1"/>
</dbReference>
<dbReference type="Gene3D" id="1.10.340.30">
    <property type="entry name" value="Hypothetical protein, domain 2"/>
    <property type="match status" value="1"/>
</dbReference>
<keyword evidence="4" id="KW-0489">Methyltransferase</keyword>
<dbReference type="InterPro" id="IPR035451">
    <property type="entry name" value="Ada-like_dom_sf"/>
</dbReference>
<dbReference type="Gene3D" id="1.10.10.60">
    <property type="entry name" value="Homeodomain-like"/>
    <property type="match status" value="1"/>
</dbReference>
<keyword evidence="5" id="KW-0227">DNA damage</keyword>
<evidence type="ECO:0000256" key="4">
    <source>
        <dbReference type="ARBA" id="ARBA00022603"/>
    </source>
</evidence>
<keyword evidence="6" id="KW-0805">Transcription regulation</keyword>